<dbReference type="PIRSF" id="PIRSF037894">
    <property type="entry name" value="Subtilisin_rel_CspABC"/>
    <property type="match status" value="1"/>
</dbReference>
<sequence>MSNEKMENLLNLALDATEREREKSLDLDTGYDRAERTWEVIVKFGGTEEALRGLFAEKFPEEYDRIRITNLRNEYAILLLPEHIVELVAALTEIEYMEKPKLLFFAVNNGRRVSCINQLQTVGTEQGTLSSGRNLSGTGVIVAVIDSGIDYTHPDFRNADGTTRILNLWDQTIPADSVADPVPAENGETSFLGAPSGYFLGTEFTRAVIDRALEQTTERERFALCPSRDISGHGTHVTGIAAGNGRASQGRYRGVAYESPLLIVKLGTPGERSFPRTTELMQAVDYCIRKAQEYGMPIVINLSFGNNYGSHSGNSLLESYLDDMANYWRTSIVAGSGNEGASAVHASGTLRENITKDVEIAVSSYEPSLNLQIWKNYSDEIAVSLIHPNGTRVGPVRQILGPQRFRLGNTDILLYYGEPSPYSPYQEIYFDLLPVNEYIDSGVWTIQLVPQRIAAGNYDMWLPAGGVLNEGTGFLMPSEETTLTIPSTAARVITVGAYDGYFDRAAAFSGRGYTRETNQVKPDLVAPGVDITSCAPGGGYVTRSGTSMAAPFVTGGAALLMQWGIVDKNDPYLYGEKMKAYLIKGARRLPAMRDYPNPVFGWGALCVAQSLPG</sequence>
<evidence type="ECO:0000256" key="7">
    <source>
        <dbReference type="RuleBase" id="RU003355"/>
    </source>
</evidence>
<dbReference type="InterPro" id="IPR036852">
    <property type="entry name" value="Peptidase_S8/S53_dom_sf"/>
</dbReference>
<dbReference type="SUPFAM" id="SSF52743">
    <property type="entry name" value="Subtilisin-like"/>
    <property type="match status" value="1"/>
</dbReference>
<dbReference type="CDD" id="cd07478">
    <property type="entry name" value="Peptidases_S8_CspA-like"/>
    <property type="match status" value="1"/>
</dbReference>
<evidence type="ECO:0000256" key="4">
    <source>
        <dbReference type="ARBA" id="ARBA00022825"/>
    </source>
</evidence>
<dbReference type="EMBL" id="WGGT01000001">
    <property type="protein sequence ID" value="MVQ44145.1"/>
    <property type="molecule type" value="Genomic_DNA"/>
</dbReference>
<feature type="domain" description="Csp protease B prodomain" evidence="9">
    <location>
        <begin position="4"/>
        <end position="101"/>
    </location>
</feature>
<evidence type="ECO:0000256" key="6">
    <source>
        <dbReference type="PROSITE-ProRule" id="PRU01240"/>
    </source>
</evidence>
<dbReference type="InterPro" id="IPR041365">
    <property type="entry name" value="CspB_prodomain"/>
</dbReference>
<dbReference type="PROSITE" id="PS00136">
    <property type="entry name" value="SUBTILASE_ASP"/>
    <property type="match status" value="1"/>
</dbReference>
<evidence type="ECO:0000256" key="1">
    <source>
        <dbReference type="ARBA" id="ARBA00011073"/>
    </source>
</evidence>
<dbReference type="Gene3D" id="2.60.120.1290">
    <property type="match status" value="1"/>
</dbReference>
<organism evidence="10 11">
    <name type="scientific">Roseburia intestinalis</name>
    <dbReference type="NCBI Taxonomy" id="166486"/>
    <lineage>
        <taxon>Bacteria</taxon>
        <taxon>Bacillati</taxon>
        <taxon>Bacillota</taxon>
        <taxon>Clostridia</taxon>
        <taxon>Lachnospirales</taxon>
        <taxon>Lachnospiraceae</taxon>
        <taxon>Roseburia</taxon>
    </lineage>
</organism>
<keyword evidence="3 6" id="KW-0378">Hydrolase</keyword>
<dbReference type="AlphaFoldDB" id="A0A6L6XCY1"/>
<evidence type="ECO:0000259" key="9">
    <source>
        <dbReference type="Pfam" id="PF18425"/>
    </source>
</evidence>
<dbReference type="PROSITE" id="PS00137">
    <property type="entry name" value="SUBTILASE_HIS"/>
    <property type="match status" value="1"/>
</dbReference>
<feature type="active site" description="Charge relay system" evidence="5 6">
    <location>
        <position position="547"/>
    </location>
</feature>
<evidence type="ECO:0000256" key="3">
    <source>
        <dbReference type="ARBA" id="ARBA00022801"/>
    </source>
</evidence>
<dbReference type="Gene3D" id="3.40.50.200">
    <property type="entry name" value="Peptidase S8/S53 domain"/>
    <property type="match status" value="1"/>
</dbReference>
<gene>
    <name evidence="10" type="ORF">GCK47_00085</name>
</gene>
<dbReference type="PANTHER" id="PTHR43806:SF11">
    <property type="entry name" value="CEREVISIN-RELATED"/>
    <property type="match status" value="1"/>
</dbReference>
<keyword evidence="4 6" id="KW-0720">Serine protease</keyword>
<evidence type="ECO:0000313" key="10">
    <source>
        <dbReference type="EMBL" id="MVQ44145.1"/>
    </source>
</evidence>
<dbReference type="Pfam" id="PF00082">
    <property type="entry name" value="Peptidase_S8"/>
    <property type="match status" value="2"/>
</dbReference>
<protein>
    <submittedName>
        <fullName evidence="10">S8 family serine peptidase</fullName>
    </submittedName>
</protein>
<dbReference type="PRINTS" id="PR00723">
    <property type="entry name" value="SUBTILISIN"/>
</dbReference>
<evidence type="ECO:0000256" key="5">
    <source>
        <dbReference type="PIRSR" id="PIRSR615500-1"/>
    </source>
</evidence>
<name>A0A6L6XCY1_9FIRM</name>
<dbReference type="InterPro" id="IPR023827">
    <property type="entry name" value="Peptidase_S8_Asp-AS"/>
</dbReference>
<accession>A0A6L6XCY1</accession>
<dbReference type="InterPro" id="IPR050131">
    <property type="entry name" value="Peptidase_S8_subtilisin-like"/>
</dbReference>
<dbReference type="RefSeq" id="WP_157349874.1">
    <property type="nucleotide sequence ID" value="NZ_WGGT01000001.1"/>
</dbReference>
<dbReference type="InterPro" id="IPR015500">
    <property type="entry name" value="Peptidase_S8_subtilisin-rel"/>
</dbReference>
<feature type="active site" description="Charge relay system" evidence="5 6">
    <location>
        <position position="146"/>
    </location>
</feature>
<dbReference type="Gene3D" id="3.30.70.2980">
    <property type="match status" value="1"/>
</dbReference>
<dbReference type="InterPro" id="IPR017310">
    <property type="entry name" value="Pept_S8A_subtilisin_clostridia"/>
</dbReference>
<feature type="domain" description="Peptidase S8/S53" evidence="8">
    <location>
        <begin position="137"/>
        <end position="381"/>
    </location>
</feature>
<evidence type="ECO:0000313" key="11">
    <source>
        <dbReference type="Proteomes" id="UP000479531"/>
    </source>
</evidence>
<comment type="caution">
    <text evidence="10">The sequence shown here is derived from an EMBL/GenBank/DDBJ whole genome shotgun (WGS) entry which is preliminary data.</text>
</comment>
<evidence type="ECO:0000259" key="8">
    <source>
        <dbReference type="Pfam" id="PF00082"/>
    </source>
</evidence>
<dbReference type="PANTHER" id="PTHR43806">
    <property type="entry name" value="PEPTIDASE S8"/>
    <property type="match status" value="1"/>
</dbReference>
<feature type="domain" description="Peptidase S8/S53" evidence="8">
    <location>
        <begin position="453"/>
        <end position="603"/>
    </location>
</feature>
<feature type="active site" description="Charge relay system" evidence="5 6">
    <location>
        <position position="233"/>
    </location>
</feature>
<keyword evidence="2 6" id="KW-0645">Protease</keyword>
<dbReference type="Proteomes" id="UP000479531">
    <property type="component" value="Unassembled WGS sequence"/>
</dbReference>
<comment type="similarity">
    <text evidence="1 6 7">Belongs to the peptidase S8 family.</text>
</comment>
<dbReference type="InterPro" id="IPR034045">
    <property type="entry name" value="Pep_S8_CspA-like"/>
</dbReference>
<proteinExistence type="inferred from homology"/>
<dbReference type="InterPro" id="IPR023828">
    <property type="entry name" value="Peptidase_S8_Ser-AS"/>
</dbReference>
<evidence type="ECO:0000256" key="2">
    <source>
        <dbReference type="ARBA" id="ARBA00022670"/>
    </source>
</evidence>
<reference evidence="10 11" key="1">
    <citation type="submission" date="2019-10" db="EMBL/GenBank/DDBJ databases">
        <title>Roseburia spp. ameliorate alcoholic fatty liver via restoration of gut barrier function.</title>
        <authorList>
            <person name="Seo B."/>
            <person name="Ko G."/>
        </authorList>
    </citation>
    <scope>NUCLEOTIDE SEQUENCE [LARGE SCALE GENOMIC DNA]</scope>
    <source>
        <strain evidence="10 11">SNUG30017</strain>
    </source>
</reference>
<dbReference type="InterPro" id="IPR022398">
    <property type="entry name" value="Peptidase_S8_His-AS"/>
</dbReference>
<dbReference type="Pfam" id="PF18425">
    <property type="entry name" value="CspB_prodomain"/>
    <property type="match status" value="1"/>
</dbReference>
<dbReference type="GO" id="GO:0004252">
    <property type="term" value="F:serine-type endopeptidase activity"/>
    <property type="evidence" value="ECO:0007669"/>
    <property type="project" value="UniProtKB-UniRule"/>
</dbReference>
<dbReference type="PROSITE" id="PS51892">
    <property type="entry name" value="SUBTILASE"/>
    <property type="match status" value="1"/>
</dbReference>
<dbReference type="InterPro" id="IPR000209">
    <property type="entry name" value="Peptidase_S8/S53_dom"/>
</dbReference>
<dbReference type="GO" id="GO:0006508">
    <property type="term" value="P:proteolysis"/>
    <property type="evidence" value="ECO:0007669"/>
    <property type="project" value="UniProtKB-KW"/>
</dbReference>
<dbReference type="PROSITE" id="PS00138">
    <property type="entry name" value="SUBTILASE_SER"/>
    <property type="match status" value="1"/>
</dbReference>